<sequence>MTDLAQLFIVIPGEWHSFCANDSLELCRLPMDFLSEDTHTQKKRHGPCAGRYLLEPEVKIAELQHEIGSWIG</sequence>
<protein>
    <submittedName>
        <fullName evidence="1">Uncharacterized protein</fullName>
    </submittedName>
</protein>
<evidence type="ECO:0000313" key="2">
    <source>
        <dbReference type="Proteomes" id="UP001234178"/>
    </source>
</evidence>
<gene>
    <name evidence="1" type="ORF">OUZ56_013857</name>
</gene>
<dbReference type="Proteomes" id="UP001234178">
    <property type="component" value="Unassembled WGS sequence"/>
</dbReference>
<comment type="caution">
    <text evidence="1">The sequence shown here is derived from an EMBL/GenBank/DDBJ whole genome shotgun (WGS) entry which is preliminary data.</text>
</comment>
<name>A0ABQ9Z7U7_9CRUS</name>
<proteinExistence type="predicted"/>
<evidence type="ECO:0000313" key="1">
    <source>
        <dbReference type="EMBL" id="KAK4008724.1"/>
    </source>
</evidence>
<reference evidence="1 2" key="1">
    <citation type="journal article" date="2023" name="Nucleic Acids Res.">
        <title>The hologenome of Daphnia magna reveals possible DNA methylation and microbiome-mediated evolution of the host genome.</title>
        <authorList>
            <person name="Chaturvedi A."/>
            <person name="Li X."/>
            <person name="Dhandapani V."/>
            <person name="Marshall H."/>
            <person name="Kissane S."/>
            <person name="Cuenca-Cambronero M."/>
            <person name="Asole G."/>
            <person name="Calvet F."/>
            <person name="Ruiz-Romero M."/>
            <person name="Marangio P."/>
            <person name="Guigo R."/>
            <person name="Rago D."/>
            <person name="Mirbahai L."/>
            <person name="Eastwood N."/>
            <person name="Colbourne J.K."/>
            <person name="Zhou J."/>
            <person name="Mallon E."/>
            <person name="Orsini L."/>
        </authorList>
    </citation>
    <scope>NUCLEOTIDE SEQUENCE [LARGE SCALE GENOMIC DNA]</scope>
    <source>
        <strain evidence="1">LRV0_1</strain>
    </source>
</reference>
<dbReference type="EMBL" id="JAOYFB010000002">
    <property type="protein sequence ID" value="KAK4008724.1"/>
    <property type="molecule type" value="Genomic_DNA"/>
</dbReference>
<organism evidence="1 2">
    <name type="scientific">Daphnia magna</name>
    <dbReference type="NCBI Taxonomy" id="35525"/>
    <lineage>
        <taxon>Eukaryota</taxon>
        <taxon>Metazoa</taxon>
        <taxon>Ecdysozoa</taxon>
        <taxon>Arthropoda</taxon>
        <taxon>Crustacea</taxon>
        <taxon>Branchiopoda</taxon>
        <taxon>Diplostraca</taxon>
        <taxon>Cladocera</taxon>
        <taxon>Anomopoda</taxon>
        <taxon>Daphniidae</taxon>
        <taxon>Daphnia</taxon>
    </lineage>
</organism>
<keyword evidence="2" id="KW-1185">Reference proteome</keyword>
<accession>A0ABQ9Z7U7</accession>